<comment type="caution">
    <text evidence="6">The sequence shown here is derived from an EMBL/GenBank/DDBJ whole genome shotgun (WGS) entry which is preliminary data.</text>
</comment>
<dbReference type="Proteomes" id="UP000315522">
    <property type="component" value="Unassembled WGS sequence"/>
</dbReference>
<gene>
    <name evidence="6" type="ORF">LAWI1_G008179</name>
</gene>
<evidence type="ECO:0008006" key="8">
    <source>
        <dbReference type="Google" id="ProtNLM"/>
    </source>
</evidence>
<evidence type="ECO:0000256" key="1">
    <source>
        <dbReference type="ARBA" id="ARBA00004141"/>
    </source>
</evidence>
<evidence type="ECO:0000256" key="5">
    <source>
        <dbReference type="SAM" id="Phobius"/>
    </source>
</evidence>
<evidence type="ECO:0000256" key="4">
    <source>
        <dbReference type="ARBA" id="ARBA00023136"/>
    </source>
</evidence>
<keyword evidence="4 5" id="KW-0472">Membrane</keyword>
<dbReference type="SUPFAM" id="SSF144083">
    <property type="entry name" value="Magnesium transport protein CorA, transmembrane region"/>
    <property type="match status" value="1"/>
</dbReference>
<dbReference type="InterPro" id="IPR045863">
    <property type="entry name" value="CorA_TM1_TM2"/>
</dbReference>
<comment type="subcellular location">
    <subcellularLocation>
        <location evidence="1">Membrane</location>
        <topology evidence="1">Multi-pass membrane protein</topology>
    </subcellularLocation>
</comment>
<protein>
    <recommendedName>
        <fullName evidence="8">Magnesium transport protein</fullName>
    </recommendedName>
</protein>
<name>A0A559LZ28_9HELO</name>
<accession>A0A559LZ28</accession>
<keyword evidence="7" id="KW-1185">Reference proteome</keyword>
<sequence length="315" mass="36049">NLTHGLLFSQTADHEFPLLIQTLKQHQTHCIHPLLTAALLSKIVITSTANRIHAVHRNLNELEENAGQHEYIDTPMRNPLEMDFMAATRRLNFVGRTLGVERMRAGTMILALEFMGKEVDGLRKLISTSTANSDDGNHSKPYEDATKRVDELISCHMNECQNLALRAEYDEKRTQTQLAVVYQFMTQKEAIVTSKIAYMSTMIATESKKDSSAMKAIAVLTMIFLPGTFIATIFAMPLFNWDNNAHPLFNDNFKYYWAIAIPLTLFVLFLWGLSVWLPWKVWVAGWMPKRLVTKHAEVGLKERRDWITWPIPTTN</sequence>
<dbReference type="GO" id="GO:0016020">
    <property type="term" value="C:membrane"/>
    <property type="evidence" value="ECO:0007669"/>
    <property type="project" value="UniProtKB-SubCell"/>
</dbReference>
<dbReference type="Gene3D" id="1.20.58.340">
    <property type="entry name" value="Magnesium transport protein CorA, transmembrane region"/>
    <property type="match status" value="1"/>
</dbReference>
<evidence type="ECO:0000313" key="6">
    <source>
        <dbReference type="EMBL" id="TVY85962.1"/>
    </source>
</evidence>
<evidence type="ECO:0000256" key="3">
    <source>
        <dbReference type="ARBA" id="ARBA00022989"/>
    </source>
</evidence>
<evidence type="ECO:0000313" key="7">
    <source>
        <dbReference type="Proteomes" id="UP000315522"/>
    </source>
</evidence>
<dbReference type="AlphaFoldDB" id="A0A559LZ28"/>
<dbReference type="EMBL" id="QGML01004697">
    <property type="protein sequence ID" value="TVY85962.1"/>
    <property type="molecule type" value="Genomic_DNA"/>
</dbReference>
<feature type="transmembrane region" description="Helical" evidence="5">
    <location>
        <begin position="216"/>
        <end position="235"/>
    </location>
</feature>
<keyword evidence="3 5" id="KW-1133">Transmembrane helix</keyword>
<proteinExistence type="predicted"/>
<keyword evidence="2 5" id="KW-0812">Transmembrane</keyword>
<evidence type="ECO:0000256" key="2">
    <source>
        <dbReference type="ARBA" id="ARBA00022692"/>
    </source>
</evidence>
<feature type="non-terminal residue" evidence="6">
    <location>
        <position position="1"/>
    </location>
</feature>
<feature type="transmembrane region" description="Helical" evidence="5">
    <location>
        <begin position="255"/>
        <end position="279"/>
    </location>
</feature>
<reference evidence="6 7" key="1">
    <citation type="submission" date="2018-05" db="EMBL/GenBank/DDBJ databases">
        <title>Genome sequencing and assembly of the regulated plant pathogen Lachnellula willkommii and related sister species for the development of diagnostic species identification markers.</title>
        <authorList>
            <person name="Giroux E."/>
            <person name="Bilodeau G."/>
        </authorList>
    </citation>
    <scope>NUCLEOTIDE SEQUENCE [LARGE SCALE GENOMIC DNA]</scope>
    <source>
        <strain evidence="6 7">CBS 172.35</strain>
    </source>
</reference>
<organism evidence="6 7">
    <name type="scientific">Lachnellula willkommii</name>
    <dbReference type="NCBI Taxonomy" id="215461"/>
    <lineage>
        <taxon>Eukaryota</taxon>
        <taxon>Fungi</taxon>
        <taxon>Dikarya</taxon>
        <taxon>Ascomycota</taxon>
        <taxon>Pezizomycotina</taxon>
        <taxon>Leotiomycetes</taxon>
        <taxon>Helotiales</taxon>
        <taxon>Lachnaceae</taxon>
        <taxon>Lachnellula</taxon>
    </lineage>
</organism>